<dbReference type="STRING" id="211165.GCA_000317285_00758"/>
<dbReference type="Pfam" id="PF01551">
    <property type="entry name" value="Peptidase_M23"/>
    <property type="match status" value="1"/>
</dbReference>
<proteinExistence type="predicted"/>
<dbReference type="EMBL" id="RSCJ01000005">
    <property type="protein sequence ID" value="RUR84275.1"/>
    <property type="molecule type" value="Genomic_DNA"/>
</dbReference>
<comment type="caution">
    <text evidence="2">The sequence shown here is derived from an EMBL/GenBank/DDBJ whole genome shotgun (WGS) entry which is preliminary data.</text>
</comment>
<organism evidence="2 3">
    <name type="scientific">Chlorogloeopsis fritschii PCC 6912</name>
    <dbReference type="NCBI Taxonomy" id="211165"/>
    <lineage>
        <taxon>Bacteria</taxon>
        <taxon>Bacillati</taxon>
        <taxon>Cyanobacteriota</taxon>
        <taxon>Cyanophyceae</taxon>
        <taxon>Nostocales</taxon>
        <taxon>Chlorogloeopsidaceae</taxon>
        <taxon>Chlorogloeopsis</taxon>
    </lineage>
</organism>
<gene>
    <name evidence="2" type="ORF">PCC6912_18690</name>
</gene>
<dbReference type="InterPro" id="IPR050570">
    <property type="entry name" value="Cell_wall_metabolism_enzyme"/>
</dbReference>
<dbReference type="SUPFAM" id="SSF51261">
    <property type="entry name" value="Duplicated hybrid motif"/>
    <property type="match status" value="1"/>
</dbReference>
<reference evidence="2 3" key="1">
    <citation type="journal article" date="2019" name="Genome Biol. Evol.">
        <title>Day and night: Metabolic profiles and evolutionary relationships of six axenic non-marine cyanobacteria.</title>
        <authorList>
            <person name="Will S.E."/>
            <person name="Henke P."/>
            <person name="Boedeker C."/>
            <person name="Huang S."/>
            <person name="Brinkmann H."/>
            <person name="Rohde M."/>
            <person name="Jarek M."/>
            <person name="Friedl T."/>
            <person name="Seufert S."/>
            <person name="Schumacher M."/>
            <person name="Overmann J."/>
            <person name="Neumann-Schaal M."/>
            <person name="Petersen J."/>
        </authorList>
    </citation>
    <scope>NUCLEOTIDE SEQUENCE [LARGE SCALE GENOMIC DNA]</scope>
    <source>
        <strain evidence="2 3">PCC 6912</strain>
    </source>
</reference>
<sequence>MNKATLSRFHTYGLVGLGIFCSIMLSTSSSVLTKTPNHSPTPQKTSVSKFIWPTQGIVSQGFRKYDHEGIDIAGAHGTPVVAAAAGTVIKAGWDDWGLGKAIAIKHSDGKVTVYGHNSRLLVSKGKQVTQGQIIAAMGSSGNSTAPHLHFEIHSHGGLAVDPSSLLSSTIAGKTPPQQIANSASKKVVSQVVSSSTVSPSQPIPVTVSPKSTDAECNGNTVIQGETANAFVKVCQENGQLFYIGQLKQEPTKPIRLQAINIATTKYRADNGSFSYFVTPNGVEVWRNGSLVRSDHFYTAKRLPS</sequence>
<dbReference type="CDD" id="cd12797">
    <property type="entry name" value="M23_peptidase"/>
    <property type="match status" value="1"/>
</dbReference>
<name>A0A433NMJ7_CHLFR</name>
<dbReference type="PANTHER" id="PTHR21666">
    <property type="entry name" value="PEPTIDASE-RELATED"/>
    <property type="match status" value="1"/>
</dbReference>
<accession>A0A433NMJ7</accession>
<dbReference type="Gene3D" id="2.70.70.10">
    <property type="entry name" value="Glucose Permease (Domain IIA)"/>
    <property type="match status" value="1"/>
</dbReference>
<protein>
    <recommendedName>
        <fullName evidence="1">M23ase beta-sheet core domain-containing protein</fullName>
    </recommendedName>
</protein>
<dbReference type="InterPro" id="IPR011055">
    <property type="entry name" value="Dup_hybrid_motif"/>
</dbReference>
<evidence type="ECO:0000313" key="3">
    <source>
        <dbReference type="Proteomes" id="UP000268857"/>
    </source>
</evidence>
<evidence type="ECO:0000313" key="2">
    <source>
        <dbReference type="EMBL" id="RUR84275.1"/>
    </source>
</evidence>
<dbReference type="PANTHER" id="PTHR21666:SF270">
    <property type="entry name" value="MUREIN HYDROLASE ACTIVATOR ENVC"/>
    <property type="match status" value="1"/>
</dbReference>
<feature type="domain" description="M23ase beta-sheet core" evidence="1">
    <location>
        <begin position="66"/>
        <end position="162"/>
    </location>
</feature>
<keyword evidence="3" id="KW-1185">Reference proteome</keyword>
<evidence type="ECO:0000259" key="1">
    <source>
        <dbReference type="Pfam" id="PF01551"/>
    </source>
</evidence>
<dbReference type="RefSeq" id="WP_026087350.1">
    <property type="nucleotide sequence ID" value="NZ_AJLN01000040.1"/>
</dbReference>
<dbReference type="InterPro" id="IPR016047">
    <property type="entry name" value="M23ase_b-sheet_dom"/>
</dbReference>
<dbReference type="Proteomes" id="UP000268857">
    <property type="component" value="Unassembled WGS sequence"/>
</dbReference>
<dbReference type="AlphaFoldDB" id="A0A433NMJ7"/>
<dbReference type="GO" id="GO:0004222">
    <property type="term" value="F:metalloendopeptidase activity"/>
    <property type="evidence" value="ECO:0007669"/>
    <property type="project" value="TreeGrafter"/>
</dbReference>